<comment type="catalytic activity">
    <reaction evidence="2">
        <text>dTDP-4-dehydro-6-deoxy-alpha-D-glucose = dTDP-4-dehydro-beta-L-rhamnose</text>
        <dbReference type="Rhea" id="RHEA:16969"/>
        <dbReference type="ChEBI" id="CHEBI:57649"/>
        <dbReference type="ChEBI" id="CHEBI:62830"/>
        <dbReference type="EC" id="5.1.3.13"/>
    </reaction>
</comment>
<keyword evidence="2" id="KW-0413">Isomerase</keyword>
<dbReference type="EC" id="5.1.3.13" evidence="2"/>
<comment type="subunit">
    <text evidence="2">Homodimer.</text>
</comment>
<proteinExistence type="inferred from homology"/>
<dbReference type="PANTHER" id="PTHR21047">
    <property type="entry name" value="DTDP-6-DEOXY-D-GLUCOSE-3,5 EPIMERASE"/>
    <property type="match status" value="1"/>
</dbReference>
<evidence type="ECO:0000313" key="3">
    <source>
        <dbReference type="EMBL" id="MCP2161558.1"/>
    </source>
</evidence>
<dbReference type="CDD" id="cd00438">
    <property type="entry name" value="cupin_RmlC"/>
    <property type="match status" value="1"/>
</dbReference>
<comment type="similarity">
    <text evidence="1 2">Belongs to the dTDP-4-dehydrorhamnose 3,5-epimerase family.</text>
</comment>
<keyword evidence="4" id="KW-1185">Reference proteome</keyword>
<accession>A0ABT1H710</accession>
<evidence type="ECO:0000256" key="1">
    <source>
        <dbReference type="ARBA" id="ARBA00010154"/>
    </source>
</evidence>
<dbReference type="Gene3D" id="2.60.120.10">
    <property type="entry name" value="Jelly Rolls"/>
    <property type="match status" value="1"/>
</dbReference>
<dbReference type="InterPro" id="IPR000888">
    <property type="entry name" value="RmlC-like"/>
</dbReference>
<dbReference type="SUPFAM" id="SSF51182">
    <property type="entry name" value="RmlC-like cupins"/>
    <property type="match status" value="1"/>
</dbReference>
<protein>
    <recommendedName>
        <fullName evidence="2">dTDP-4-dehydrorhamnose 3,5-epimerase</fullName>
        <ecNumber evidence="2">5.1.3.13</ecNumber>
    </recommendedName>
    <alternativeName>
        <fullName evidence="2">Thymidine diphospho-4-keto-rhamnose 3,5-epimerase</fullName>
    </alternativeName>
</protein>
<comment type="caution">
    <text evidence="3">The sequence shown here is derived from an EMBL/GenBank/DDBJ whole genome shotgun (WGS) entry which is preliminary data.</text>
</comment>
<gene>
    <name evidence="3" type="ORF">LX12_002757</name>
</gene>
<dbReference type="InterPro" id="IPR011051">
    <property type="entry name" value="RmlC_Cupin_sf"/>
</dbReference>
<dbReference type="PANTHER" id="PTHR21047:SF2">
    <property type="entry name" value="THYMIDINE DIPHOSPHO-4-KETO-RHAMNOSE 3,5-EPIMERASE"/>
    <property type="match status" value="1"/>
</dbReference>
<dbReference type="Pfam" id="PF00908">
    <property type="entry name" value="dTDP_sugar_isom"/>
    <property type="match status" value="1"/>
</dbReference>
<comment type="pathway">
    <text evidence="2">Carbohydrate biosynthesis; dTDP-L-rhamnose biosynthesis.</text>
</comment>
<dbReference type="Proteomes" id="UP001205740">
    <property type="component" value="Unassembled WGS sequence"/>
</dbReference>
<organism evidence="3 4">
    <name type="scientific">Williamsia serinedens</name>
    <dbReference type="NCBI Taxonomy" id="391736"/>
    <lineage>
        <taxon>Bacteria</taxon>
        <taxon>Bacillati</taxon>
        <taxon>Actinomycetota</taxon>
        <taxon>Actinomycetes</taxon>
        <taxon>Mycobacteriales</taxon>
        <taxon>Nocardiaceae</taxon>
        <taxon>Williamsia</taxon>
    </lineage>
</organism>
<dbReference type="NCBIfam" id="TIGR01221">
    <property type="entry name" value="rmlC"/>
    <property type="match status" value="1"/>
</dbReference>
<evidence type="ECO:0000313" key="4">
    <source>
        <dbReference type="Proteomes" id="UP001205740"/>
    </source>
</evidence>
<reference evidence="3 4" key="1">
    <citation type="submission" date="2022-06" db="EMBL/GenBank/DDBJ databases">
        <title>Genomic Encyclopedia of Archaeal and Bacterial Type Strains, Phase II (KMG-II): from individual species to whole genera.</title>
        <authorList>
            <person name="Goeker M."/>
        </authorList>
    </citation>
    <scope>NUCLEOTIDE SEQUENCE [LARGE SCALE GENOMIC DNA]</scope>
    <source>
        <strain evidence="3 4">DSM 45037</strain>
    </source>
</reference>
<dbReference type="InterPro" id="IPR014710">
    <property type="entry name" value="RmlC-like_jellyroll"/>
</dbReference>
<evidence type="ECO:0000256" key="2">
    <source>
        <dbReference type="RuleBase" id="RU364069"/>
    </source>
</evidence>
<dbReference type="EMBL" id="JAMTCG010000005">
    <property type="protein sequence ID" value="MCP2161558.1"/>
    <property type="molecule type" value="Genomic_DNA"/>
</dbReference>
<name>A0ABT1H710_9NOCA</name>
<comment type="function">
    <text evidence="2">Catalyzes the epimerization of the C3' and C5'positions of dTDP-6-deoxy-D-xylo-4-hexulose, forming dTDP-6-deoxy-L-lyxo-4-hexulose.</text>
</comment>
<sequence>MRHNRGVRIDTTDLADVLVLTPEPHRDERGLFTRTFDADEFDAHLGSPGAAARFVQDSQSRSVGGVIRGMHGRLGRGEAKLVRCAHGAVHDVLVDIRPGSPTFGRQQAFRLDDETFRHLYVPPGFLHGFQALTDVADVCYRIDRPHDPSEDIGVRWDDAHLAINWPTPPTIVSPRDASAGDWAALLAAIGA</sequence>